<dbReference type="AlphaFoldDB" id="A0A6J5CMV3"/>
<feature type="region of interest" description="Disordered" evidence="1">
    <location>
        <begin position="44"/>
        <end position="73"/>
    </location>
</feature>
<accession>A0A6J5CMV3</accession>
<reference evidence="2 3" key="1">
    <citation type="submission" date="2020-04" db="EMBL/GenBank/DDBJ databases">
        <authorList>
            <person name="De Canck E."/>
        </authorList>
    </citation>
    <scope>NUCLEOTIDE SEQUENCE [LARGE SCALE GENOMIC DNA]</scope>
    <source>
        <strain evidence="2 3">LMG 27174</strain>
    </source>
</reference>
<gene>
    <name evidence="2" type="ORF">LMG27174_06585</name>
</gene>
<evidence type="ECO:0000313" key="2">
    <source>
        <dbReference type="EMBL" id="CAB3739734.1"/>
    </source>
</evidence>
<dbReference type="EMBL" id="CADIJZ010000041">
    <property type="protein sequence ID" value="CAB3739734.1"/>
    <property type="molecule type" value="Genomic_DNA"/>
</dbReference>
<sequence>MVERLWTVARFPSGAWRFGGKRSGPVYSECELWEISAVTGRAAGKKAQAKRSRNRTQASTDTRAGANNGTSMGEVKLSFGEGFRGLTTGSVHHVLSDQYAYLAVLEFFERVIDIRGSAPSRILSRIAITSAFVGTDSCEVDDSIEPICSSLALLTFFPRSRLHLARP</sequence>
<name>A0A6J5CMV3_9BURK</name>
<evidence type="ECO:0000313" key="3">
    <source>
        <dbReference type="Proteomes" id="UP000494205"/>
    </source>
</evidence>
<dbReference type="Proteomes" id="UP000494205">
    <property type="component" value="Unassembled WGS sequence"/>
</dbReference>
<protein>
    <submittedName>
        <fullName evidence="2">Uncharacterized protein</fullName>
    </submittedName>
</protein>
<organism evidence="2 3">
    <name type="scientific">Paraburkholderia rhynchosiae</name>
    <dbReference type="NCBI Taxonomy" id="487049"/>
    <lineage>
        <taxon>Bacteria</taxon>
        <taxon>Pseudomonadati</taxon>
        <taxon>Pseudomonadota</taxon>
        <taxon>Betaproteobacteria</taxon>
        <taxon>Burkholderiales</taxon>
        <taxon>Burkholderiaceae</taxon>
        <taxon>Paraburkholderia</taxon>
    </lineage>
</organism>
<feature type="compositionally biased region" description="Basic residues" evidence="1">
    <location>
        <begin position="44"/>
        <end position="54"/>
    </location>
</feature>
<feature type="compositionally biased region" description="Polar residues" evidence="1">
    <location>
        <begin position="55"/>
        <end position="71"/>
    </location>
</feature>
<proteinExistence type="predicted"/>
<evidence type="ECO:0000256" key="1">
    <source>
        <dbReference type="SAM" id="MobiDB-lite"/>
    </source>
</evidence>